<evidence type="ECO:0000256" key="8">
    <source>
        <dbReference type="ARBA" id="ARBA00022723"/>
    </source>
</evidence>
<comment type="cofactor">
    <cofactor evidence="2 12">
        <name>Mg(2+)</name>
        <dbReference type="ChEBI" id="CHEBI:18420"/>
    </cofactor>
</comment>
<comment type="function">
    <text evidence="12">Catalyzes the condensation of para-aminobenzoate (pABA) with 6-hydroxymethyl-7,8-dihydropterin diphosphate (DHPt-PP) to form 7,8-dihydropteroate (H2Pte), the immediate precursor of folate derivatives.</text>
</comment>
<accession>A0A1N6ET68</accession>
<evidence type="ECO:0000256" key="5">
    <source>
        <dbReference type="ARBA" id="ARBA00012458"/>
    </source>
</evidence>
<evidence type="ECO:0000313" key="14">
    <source>
        <dbReference type="EMBL" id="SIN86144.1"/>
    </source>
</evidence>
<dbReference type="PANTHER" id="PTHR20941:SF1">
    <property type="entry name" value="FOLIC ACID SYNTHESIS PROTEIN FOL1"/>
    <property type="match status" value="1"/>
</dbReference>
<name>A0A1N6ET68_9GAMM</name>
<organism evidence="14 15">
    <name type="scientific">Sulfurivirga caldicuralii</name>
    <dbReference type="NCBI Taxonomy" id="364032"/>
    <lineage>
        <taxon>Bacteria</taxon>
        <taxon>Pseudomonadati</taxon>
        <taxon>Pseudomonadota</taxon>
        <taxon>Gammaproteobacteria</taxon>
        <taxon>Thiotrichales</taxon>
        <taxon>Piscirickettsiaceae</taxon>
        <taxon>Sulfurivirga</taxon>
    </lineage>
</organism>
<evidence type="ECO:0000256" key="4">
    <source>
        <dbReference type="ARBA" id="ARBA00009503"/>
    </source>
</evidence>
<dbReference type="Pfam" id="PF00809">
    <property type="entry name" value="Pterin_bind"/>
    <property type="match status" value="1"/>
</dbReference>
<comment type="catalytic activity">
    <reaction evidence="1">
        <text>(7,8-dihydropterin-6-yl)methyl diphosphate + 4-aminobenzoate = 7,8-dihydropteroate + diphosphate</text>
        <dbReference type="Rhea" id="RHEA:19949"/>
        <dbReference type="ChEBI" id="CHEBI:17836"/>
        <dbReference type="ChEBI" id="CHEBI:17839"/>
        <dbReference type="ChEBI" id="CHEBI:33019"/>
        <dbReference type="ChEBI" id="CHEBI:72950"/>
        <dbReference type="EC" id="2.5.1.15"/>
    </reaction>
</comment>
<evidence type="ECO:0000256" key="12">
    <source>
        <dbReference type="RuleBase" id="RU361205"/>
    </source>
</evidence>
<dbReference type="GO" id="GO:0004156">
    <property type="term" value="F:dihydropteroate synthase activity"/>
    <property type="evidence" value="ECO:0007669"/>
    <property type="project" value="UniProtKB-EC"/>
</dbReference>
<dbReference type="InterPro" id="IPR000489">
    <property type="entry name" value="Pterin-binding_dom"/>
</dbReference>
<dbReference type="CDD" id="cd00739">
    <property type="entry name" value="DHPS"/>
    <property type="match status" value="1"/>
</dbReference>
<keyword evidence="8 12" id="KW-0479">Metal-binding</keyword>
<dbReference type="FunFam" id="3.20.20.20:FF:000006">
    <property type="entry name" value="Dihydropteroate synthase"/>
    <property type="match status" value="1"/>
</dbReference>
<dbReference type="GO" id="GO:0046872">
    <property type="term" value="F:metal ion binding"/>
    <property type="evidence" value="ECO:0007669"/>
    <property type="project" value="UniProtKB-KW"/>
</dbReference>
<keyword evidence="15" id="KW-1185">Reference proteome</keyword>
<evidence type="ECO:0000256" key="6">
    <source>
        <dbReference type="ARBA" id="ARBA00016919"/>
    </source>
</evidence>
<dbReference type="GO" id="GO:0046656">
    <property type="term" value="P:folic acid biosynthetic process"/>
    <property type="evidence" value="ECO:0007669"/>
    <property type="project" value="UniProtKB-KW"/>
</dbReference>
<evidence type="ECO:0000256" key="1">
    <source>
        <dbReference type="ARBA" id="ARBA00000012"/>
    </source>
</evidence>
<dbReference type="SUPFAM" id="SSF51717">
    <property type="entry name" value="Dihydropteroate synthetase-like"/>
    <property type="match status" value="1"/>
</dbReference>
<dbReference type="AlphaFoldDB" id="A0A1N6ET68"/>
<comment type="pathway">
    <text evidence="3 12">Cofactor biosynthesis; tetrahydrofolate biosynthesis; 7,8-dihydrofolate from 2-amino-4-hydroxy-6-hydroxymethyl-7,8-dihydropteridine diphosphate and 4-aminobenzoate: step 1/2.</text>
</comment>
<reference evidence="14 15" key="1">
    <citation type="submission" date="2016-11" db="EMBL/GenBank/DDBJ databases">
        <authorList>
            <person name="Jaros S."/>
            <person name="Januszkiewicz K."/>
            <person name="Wedrychowicz H."/>
        </authorList>
    </citation>
    <scope>NUCLEOTIDE SEQUENCE [LARGE SCALE GENOMIC DNA]</scope>
    <source>
        <strain evidence="14 15">DSM 17737</strain>
    </source>
</reference>
<dbReference type="EMBL" id="FSRE01000002">
    <property type="protein sequence ID" value="SIN86144.1"/>
    <property type="molecule type" value="Genomic_DNA"/>
</dbReference>
<sequence length="276" mass="29259">MNRFQALLRSEPLDRALVMGILNVTPDSFSDGGRWTHEAAIRQHATEMAAAGADLIDIGGESTRPGAEPVSLEEELARVIPAIKWVRAETNLPISVDTSKPEVMAAALEAGADMINDVNALQAPGALDVVREAMVPVCLMHRQGTPQTMQDNPVYTDVVADVEAFLLARAQAVQAETGLDSSAIWLDPGFGFGKTLEHNQALFSELDTLVDSGYPVLVGVSRKRMIGELLGGAPIEERVCGSVSAAVLAALKGASVVRVHDVKETVDALTVAMALL</sequence>
<dbReference type="Gene3D" id="3.20.20.20">
    <property type="entry name" value="Dihydropteroate synthase-like"/>
    <property type="match status" value="1"/>
</dbReference>
<keyword evidence="7 12" id="KW-0808">Transferase</keyword>
<evidence type="ECO:0000256" key="11">
    <source>
        <dbReference type="ARBA" id="ARBA00030193"/>
    </source>
</evidence>
<dbReference type="Proteomes" id="UP000198461">
    <property type="component" value="Unassembled WGS sequence"/>
</dbReference>
<evidence type="ECO:0000256" key="7">
    <source>
        <dbReference type="ARBA" id="ARBA00022679"/>
    </source>
</evidence>
<dbReference type="PANTHER" id="PTHR20941">
    <property type="entry name" value="FOLATE SYNTHESIS PROTEINS"/>
    <property type="match status" value="1"/>
</dbReference>
<evidence type="ECO:0000313" key="15">
    <source>
        <dbReference type="Proteomes" id="UP000198461"/>
    </source>
</evidence>
<dbReference type="InterPro" id="IPR011005">
    <property type="entry name" value="Dihydropteroate_synth-like_sf"/>
</dbReference>
<dbReference type="PROSITE" id="PS50972">
    <property type="entry name" value="PTERIN_BINDING"/>
    <property type="match status" value="1"/>
</dbReference>
<evidence type="ECO:0000256" key="2">
    <source>
        <dbReference type="ARBA" id="ARBA00001946"/>
    </source>
</evidence>
<feature type="domain" description="Pterin-binding" evidence="13">
    <location>
        <begin position="16"/>
        <end position="270"/>
    </location>
</feature>
<dbReference type="InterPro" id="IPR006390">
    <property type="entry name" value="DHP_synth_dom"/>
</dbReference>
<evidence type="ECO:0000256" key="10">
    <source>
        <dbReference type="ARBA" id="ARBA00022909"/>
    </source>
</evidence>
<dbReference type="RefSeq" id="WP_327192026.1">
    <property type="nucleotide sequence ID" value="NZ_FSRE01000002.1"/>
</dbReference>
<dbReference type="GO" id="GO:0046654">
    <property type="term" value="P:tetrahydrofolate biosynthetic process"/>
    <property type="evidence" value="ECO:0007669"/>
    <property type="project" value="UniProtKB-UniPathway"/>
</dbReference>
<comment type="similarity">
    <text evidence="4 12">Belongs to the DHPS family.</text>
</comment>
<dbReference type="InterPro" id="IPR045031">
    <property type="entry name" value="DHP_synth-like"/>
</dbReference>
<gene>
    <name evidence="14" type="ORF">SAMN05443662_0756</name>
</gene>
<dbReference type="UniPathway" id="UPA00077">
    <property type="reaction ID" value="UER00156"/>
</dbReference>
<dbReference type="PROSITE" id="PS00793">
    <property type="entry name" value="DHPS_2"/>
    <property type="match status" value="1"/>
</dbReference>
<keyword evidence="9 12" id="KW-0460">Magnesium</keyword>
<dbReference type="EC" id="2.5.1.15" evidence="5 12"/>
<proteinExistence type="inferred from homology"/>
<dbReference type="STRING" id="364032.SAMN05443662_0756"/>
<evidence type="ECO:0000259" key="13">
    <source>
        <dbReference type="PROSITE" id="PS50972"/>
    </source>
</evidence>
<evidence type="ECO:0000256" key="3">
    <source>
        <dbReference type="ARBA" id="ARBA00004763"/>
    </source>
</evidence>
<evidence type="ECO:0000256" key="9">
    <source>
        <dbReference type="ARBA" id="ARBA00022842"/>
    </source>
</evidence>
<keyword evidence="10 12" id="KW-0289">Folate biosynthesis</keyword>
<dbReference type="PROSITE" id="PS00792">
    <property type="entry name" value="DHPS_1"/>
    <property type="match status" value="1"/>
</dbReference>
<protein>
    <recommendedName>
        <fullName evidence="6 12">Dihydropteroate synthase</fullName>
        <shortName evidence="12">DHPS</shortName>
        <ecNumber evidence="5 12">2.5.1.15</ecNumber>
    </recommendedName>
    <alternativeName>
        <fullName evidence="11 12">Dihydropteroate pyrophosphorylase</fullName>
    </alternativeName>
</protein>
<dbReference type="GO" id="GO:0005829">
    <property type="term" value="C:cytosol"/>
    <property type="evidence" value="ECO:0007669"/>
    <property type="project" value="TreeGrafter"/>
</dbReference>
<dbReference type="NCBIfam" id="TIGR01496">
    <property type="entry name" value="DHPS"/>
    <property type="match status" value="1"/>
</dbReference>